<name>A0A8K0WNF5_9HYPO</name>
<keyword evidence="2" id="KW-1185">Reference proteome</keyword>
<proteinExistence type="predicted"/>
<dbReference type="Proteomes" id="UP000813444">
    <property type="component" value="Unassembled WGS sequence"/>
</dbReference>
<comment type="caution">
    <text evidence="1">The sequence shown here is derived from an EMBL/GenBank/DDBJ whole genome shotgun (WGS) entry which is preliminary data.</text>
</comment>
<organism evidence="1 2">
    <name type="scientific">Stachybotrys elegans</name>
    <dbReference type="NCBI Taxonomy" id="80388"/>
    <lineage>
        <taxon>Eukaryota</taxon>
        <taxon>Fungi</taxon>
        <taxon>Dikarya</taxon>
        <taxon>Ascomycota</taxon>
        <taxon>Pezizomycotina</taxon>
        <taxon>Sordariomycetes</taxon>
        <taxon>Hypocreomycetidae</taxon>
        <taxon>Hypocreales</taxon>
        <taxon>Stachybotryaceae</taxon>
        <taxon>Stachybotrys</taxon>
    </lineage>
</organism>
<dbReference type="AlphaFoldDB" id="A0A8K0WNF5"/>
<gene>
    <name evidence="1" type="ORF">B0I35DRAFT_413048</name>
</gene>
<protein>
    <submittedName>
        <fullName evidence="1">Uncharacterized protein</fullName>
    </submittedName>
</protein>
<evidence type="ECO:0000313" key="1">
    <source>
        <dbReference type="EMBL" id="KAH7309221.1"/>
    </source>
</evidence>
<dbReference type="EMBL" id="JAGPNK010000014">
    <property type="protein sequence ID" value="KAH7309221.1"/>
    <property type="molecule type" value="Genomic_DNA"/>
</dbReference>
<sequence>MKPTLVCEKYCFLCKILTNGRTTSGRGLHPASTTTAIADTNTENDAALWFHVVAPPEIQTSLDKRRIPLVFNCNDESEEAQANCMSEDSNCNHIQTSGTISNAQGLGKYAIAIDMTPSKSDAAISHSEHGQKRGLSHEPTVYDLTFDYNYASMP</sequence>
<reference evidence="1" key="1">
    <citation type="journal article" date="2021" name="Nat. Commun.">
        <title>Genetic determinants of endophytism in the Arabidopsis root mycobiome.</title>
        <authorList>
            <person name="Mesny F."/>
            <person name="Miyauchi S."/>
            <person name="Thiergart T."/>
            <person name="Pickel B."/>
            <person name="Atanasova L."/>
            <person name="Karlsson M."/>
            <person name="Huettel B."/>
            <person name="Barry K.W."/>
            <person name="Haridas S."/>
            <person name="Chen C."/>
            <person name="Bauer D."/>
            <person name="Andreopoulos W."/>
            <person name="Pangilinan J."/>
            <person name="LaButti K."/>
            <person name="Riley R."/>
            <person name="Lipzen A."/>
            <person name="Clum A."/>
            <person name="Drula E."/>
            <person name="Henrissat B."/>
            <person name="Kohler A."/>
            <person name="Grigoriev I.V."/>
            <person name="Martin F.M."/>
            <person name="Hacquard S."/>
        </authorList>
    </citation>
    <scope>NUCLEOTIDE SEQUENCE</scope>
    <source>
        <strain evidence="1">MPI-CAGE-CH-0235</strain>
    </source>
</reference>
<accession>A0A8K0WNF5</accession>
<evidence type="ECO:0000313" key="2">
    <source>
        <dbReference type="Proteomes" id="UP000813444"/>
    </source>
</evidence>